<sequence length="314" mass="34024">MHSNRALLDLDHLPGVFPHGVARASELVSLGLSGRSIRNRCLPRGPWQRLQSDVVLLTDAPPTRAQRLKAALRVTSPEAVVTGREAMWLNGMPVTPLGAIHLVVPDHVRGRADGSVTVERTIRMPDPLYRRGFPTAPLARATVDACRRTPSAGEIRVLVSEAVHRGGVPLSLLHEELARGPSAGTTLLRRVLAEIDRKVRSAGARIAAELVDLAGLPQPTWTARLSTVHDVHLAVVDAWWDNVGLAWDADIHRPWAPRPGLLASTRAARLTAAGIVAVRTEPPRVRDDTAAVVEELRGAYRLASARPRPEVIVS</sequence>
<dbReference type="Proteomes" id="UP000199501">
    <property type="component" value="Unassembled WGS sequence"/>
</dbReference>
<dbReference type="EMBL" id="FMZZ01000022">
    <property type="protein sequence ID" value="SDD90758.1"/>
    <property type="molecule type" value="Genomic_DNA"/>
</dbReference>
<evidence type="ECO:0000313" key="2">
    <source>
        <dbReference type="Proteomes" id="UP000199501"/>
    </source>
</evidence>
<protein>
    <recommendedName>
        <fullName evidence="3">Transcriptional regulator, AbiEi antitoxin, Type IV TA system</fullName>
    </recommendedName>
</protein>
<proteinExistence type="predicted"/>
<name>A0A1G6YK63_9PSEU</name>
<keyword evidence="2" id="KW-1185">Reference proteome</keyword>
<organism evidence="1 2">
    <name type="scientific">Actinokineospora iranica</name>
    <dbReference type="NCBI Taxonomy" id="1271860"/>
    <lineage>
        <taxon>Bacteria</taxon>
        <taxon>Bacillati</taxon>
        <taxon>Actinomycetota</taxon>
        <taxon>Actinomycetes</taxon>
        <taxon>Pseudonocardiales</taxon>
        <taxon>Pseudonocardiaceae</taxon>
        <taxon>Actinokineospora</taxon>
    </lineage>
</organism>
<dbReference type="AlphaFoldDB" id="A0A1G6YK63"/>
<accession>A0A1G6YK63</accession>
<dbReference type="STRING" id="1271860.SAMN05216174_12224"/>
<reference evidence="2" key="1">
    <citation type="submission" date="2016-10" db="EMBL/GenBank/DDBJ databases">
        <authorList>
            <person name="Varghese N."/>
            <person name="Submissions S."/>
        </authorList>
    </citation>
    <scope>NUCLEOTIDE SEQUENCE [LARGE SCALE GENOMIC DNA]</scope>
    <source>
        <strain evidence="2">IBRC-M 10403</strain>
    </source>
</reference>
<gene>
    <name evidence="1" type="ORF">SAMN05216174_12224</name>
</gene>
<evidence type="ECO:0000313" key="1">
    <source>
        <dbReference type="EMBL" id="SDD90758.1"/>
    </source>
</evidence>
<evidence type="ECO:0008006" key="3">
    <source>
        <dbReference type="Google" id="ProtNLM"/>
    </source>
</evidence>